<sequence>MSLKALCFIVFHFIASIYNYNGFGRLLNC</sequence>
<name>A0A8S5U294_9CAUD</name>
<evidence type="ECO:0000313" key="1">
    <source>
        <dbReference type="EMBL" id="DAF88580.1"/>
    </source>
</evidence>
<accession>A0A8S5U294</accession>
<proteinExistence type="predicted"/>
<reference evidence="1" key="1">
    <citation type="journal article" date="2021" name="Proc. Natl. Acad. Sci. U.S.A.">
        <title>A Catalog of Tens of Thousands of Viruses from Human Metagenomes Reveals Hidden Associations with Chronic Diseases.</title>
        <authorList>
            <person name="Tisza M.J."/>
            <person name="Buck C.B."/>
        </authorList>
    </citation>
    <scope>NUCLEOTIDE SEQUENCE</scope>
    <source>
        <strain evidence="1">Ctqzz19</strain>
    </source>
</reference>
<dbReference type="EMBL" id="BK015988">
    <property type="protein sequence ID" value="DAF88580.1"/>
    <property type="molecule type" value="Genomic_DNA"/>
</dbReference>
<organism evidence="1">
    <name type="scientific">Siphoviridae sp. ctqzz19</name>
    <dbReference type="NCBI Taxonomy" id="2825682"/>
    <lineage>
        <taxon>Viruses</taxon>
        <taxon>Duplodnaviria</taxon>
        <taxon>Heunggongvirae</taxon>
        <taxon>Uroviricota</taxon>
        <taxon>Caudoviricetes</taxon>
    </lineage>
</organism>
<protein>
    <submittedName>
        <fullName evidence="1">Uncharacterized protein</fullName>
    </submittedName>
</protein>